<proteinExistence type="predicted"/>
<gene>
    <name evidence="1" type="ORF">WH47_07377</name>
</gene>
<dbReference type="EMBL" id="KQ414648">
    <property type="protein sequence ID" value="KOC66308.1"/>
    <property type="molecule type" value="Genomic_DNA"/>
</dbReference>
<organism evidence="1 2">
    <name type="scientific">Habropoda laboriosa</name>
    <dbReference type="NCBI Taxonomy" id="597456"/>
    <lineage>
        <taxon>Eukaryota</taxon>
        <taxon>Metazoa</taxon>
        <taxon>Ecdysozoa</taxon>
        <taxon>Arthropoda</taxon>
        <taxon>Hexapoda</taxon>
        <taxon>Insecta</taxon>
        <taxon>Pterygota</taxon>
        <taxon>Neoptera</taxon>
        <taxon>Endopterygota</taxon>
        <taxon>Hymenoptera</taxon>
        <taxon>Apocrita</taxon>
        <taxon>Aculeata</taxon>
        <taxon>Apoidea</taxon>
        <taxon>Anthophila</taxon>
        <taxon>Apidae</taxon>
        <taxon>Habropoda</taxon>
    </lineage>
</organism>
<evidence type="ECO:0000313" key="2">
    <source>
        <dbReference type="Proteomes" id="UP000053825"/>
    </source>
</evidence>
<reference evidence="1 2" key="1">
    <citation type="submission" date="2015-07" db="EMBL/GenBank/DDBJ databases">
        <title>The genome of Habropoda laboriosa.</title>
        <authorList>
            <person name="Pan H."/>
            <person name="Kapheim K."/>
        </authorList>
    </citation>
    <scope>NUCLEOTIDE SEQUENCE [LARGE SCALE GENOMIC DNA]</scope>
    <source>
        <strain evidence="1">0110345459</strain>
    </source>
</reference>
<dbReference type="Proteomes" id="UP000053825">
    <property type="component" value="Unassembled WGS sequence"/>
</dbReference>
<keyword evidence="2" id="KW-1185">Reference proteome</keyword>
<sequence length="57" mass="6421">MGASFVQTYCETEREYAGRKLVGRVRKWKGYEDAGAAKEGAEEEEEAPCRYISLTSL</sequence>
<name>A0A0L7R631_9HYME</name>
<evidence type="ECO:0000313" key="1">
    <source>
        <dbReference type="EMBL" id="KOC66308.1"/>
    </source>
</evidence>
<protein>
    <submittedName>
        <fullName evidence="1">Uncharacterized protein</fullName>
    </submittedName>
</protein>
<accession>A0A0L7R631</accession>
<dbReference type="AlphaFoldDB" id="A0A0L7R631"/>